<feature type="repeat" description="ANK" evidence="1">
    <location>
        <begin position="326"/>
        <end position="352"/>
    </location>
</feature>
<sequence>MDEHFQDADQNQHIHDAVLSGSVDTFKQQIPTDDGNQQAWLEKRNHEGKTVVMIAAEGGHREIVRYIIEEYTDVDINKVDSKEGNTVLHHLAINGMVEEAKLVFDKNDRLALKQNYEGLTPIHIAVQQKNLPLLEVFAPVKHQCLLIKDIKGENPLFYAVRSGLPELYNWFYTGLTLQTPGMTPGQTPGQTPGGEANIFATQGTADFFKARGEQNYKGQTIEHVVCLTRMKNGQEGDKAMAIVDAIKPRPDIKDYYGNLPLFYALQENDTQMVMRLFKKGRDYFNIRNYKNESIFHVAAKSGATDSIKILIDGITFTEELLKKDYLGNTPLHYAARKGNLSILEFFVNEGGEPTRQMLDLQNDFALTVREAVLEKIRHFEEIITQTEGRQTYVRSLQDYIAKLQAVLRFISSKR</sequence>
<gene>
    <name evidence="2" type="ORF">FGO68_gene9845</name>
</gene>
<proteinExistence type="predicted"/>
<dbReference type="AlphaFoldDB" id="A0A8J8T6V5"/>
<name>A0A8J8T6V5_HALGN</name>
<dbReference type="PANTHER" id="PTHR24121">
    <property type="entry name" value="NO MECHANORECEPTOR POTENTIAL C, ISOFORM D-RELATED"/>
    <property type="match status" value="1"/>
</dbReference>
<dbReference type="OrthoDB" id="194358at2759"/>
<protein>
    <recommendedName>
        <fullName evidence="4">Ankyrin repeat domain-containing protein</fullName>
    </recommendedName>
</protein>
<dbReference type="InterPro" id="IPR036770">
    <property type="entry name" value="Ankyrin_rpt-contain_sf"/>
</dbReference>
<accession>A0A8J8T6V5</accession>
<dbReference type="PROSITE" id="PS50297">
    <property type="entry name" value="ANK_REP_REGION"/>
    <property type="match status" value="2"/>
</dbReference>
<keyword evidence="3" id="KW-1185">Reference proteome</keyword>
<evidence type="ECO:0000313" key="2">
    <source>
        <dbReference type="EMBL" id="TNV84529.1"/>
    </source>
</evidence>
<dbReference type="SMART" id="SM00248">
    <property type="entry name" value="ANK"/>
    <property type="match status" value="6"/>
</dbReference>
<evidence type="ECO:0000256" key="1">
    <source>
        <dbReference type="PROSITE-ProRule" id="PRU00023"/>
    </source>
</evidence>
<dbReference type="SUPFAM" id="SSF48403">
    <property type="entry name" value="Ankyrin repeat"/>
    <property type="match status" value="1"/>
</dbReference>
<dbReference type="PANTHER" id="PTHR24121:SF23">
    <property type="entry name" value="NO MECHANORECEPTOR POTENTIAL C, ISOFORM H"/>
    <property type="match status" value="1"/>
</dbReference>
<dbReference type="Pfam" id="PF12796">
    <property type="entry name" value="Ank_2"/>
    <property type="match status" value="2"/>
</dbReference>
<keyword evidence="1" id="KW-0040">ANK repeat</keyword>
<reference evidence="2" key="1">
    <citation type="submission" date="2019-06" db="EMBL/GenBank/DDBJ databases">
        <authorList>
            <person name="Zheng W."/>
        </authorList>
    </citation>
    <scope>NUCLEOTIDE SEQUENCE</scope>
    <source>
        <strain evidence="2">QDHG01</strain>
    </source>
</reference>
<dbReference type="Proteomes" id="UP000785679">
    <property type="component" value="Unassembled WGS sequence"/>
</dbReference>
<dbReference type="EMBL" id="RRYP01002674">
    <property type="protein sequence ID" value="TNV84529.1"/>
    <property type="molecule type" value="Genomic_DNA"/>
</dbReference>
<dbReference type="InterPro" id="IPR002110">
    <property type="entry name" value="Ankyrin_rpt"/>
</dbReference>
<feature type="repeat" description="ANK" evidence="1">
    <location>
        <begin position="47"/>
        <end position="79"/>
    </location>
</feature>
<evidence type="ECO:0008006" key="4">
    <source>
        <dbReference type="Google" id="ProtNLM"/>
    </source>
</evidence>
<dbReference type="PROSITE" id="PS50088">
    <property type="entry name" value="ANK_REPEAT"/>
    <property type="match status" value="2"/>
</dbReference>
<dbReference type="Gene3D" id="1.25.40.20">
    <property type="entry name" value="Ankyrin repeat-containing domain"/>
    <property type="match status" value="2"/>
</dbReference>
<evidence type="ECO:0000313" key="3">
    <source>
        <dbReference type="Proteomes" id="UP000785679"/>
    </source>
</evidence>
<comment type="caution">
    <text evidence="2">The sequence shown here is derived from an EMBL/GenBank/DDBJ whole genome shotgun (WGS) entry which is preliminary data.</text>
</comment>
<organism evidence="2 3">
    <name type="scientific">Halteria grandinella</name>
    <dbReference type="NCBI Taxonomy" id="5974"/>
    <lineage>
        <taxon>Eukaryota</taxon>
        <taxon>Sar</taxon>
        <taxon>Alveolata</taxon>
        <taxon>Ciliophora</taxon>
        <taxon>Intramacronucleata</taxon>
        <taxon>Spirotrichea</taxon>
        <taxon>Stichotrichia</taxon>
        <taxon>Sporadotrichida</taxon>
        <taxon>Halteriidae</taxon>
        <taxon>Halteria</taxon>
    </lineage>
</organism>